<dbReference type="GO" id="GO:0004325">
    <property type="term" value="F:ferrochelatase activity"/>
    <property type="evidence" value="ECO:0007669"/>
    <property type="project" value="InterPro"/>
</dbReference>
<evidence type="ECO:0000313" key="8">
    <source>
        <dbReference type="EMBL" id="QAS51041.1"/>
    </source>
</evidence>
<organism evidence="8 9">
    <name type="scientific">Halobacillus litoralis</name>
    <dbReference type="NCBI Taxonomy" id="45668"/>
    <lineage>
        <taxon>Bacteria</taxon>
        <taxon>Bacillati</taxon>
        <taxon>Bacillota</taxon>
        <taxon>Bacilli</taxon>
        <taxon>Bacillales</taxon>
        <taxon>Bacillaceae</taxon>
        <taxon>Halobacillus</taxon>
    </lineage>
</organism>
<dbReference type="InterPro" id="IPR028161">
    <property type="entry name" value="Met8-like"/>
</dbReference>
<dbReference type="Pfam" id="PF22440">
    <property type="entry name" value="SirC_C"/>
    <property type="match status" value="1"/>
</dbReference>
<evidence type="ECO:0000313" key="9">
    <source>
        <dbReference type="Proteomes" id="UP000287756"/>
    </source>
</evidence>
<dbReference type="InterPro" id="IPR028281">
    <property type="entry name" value="Sirohaem_synthase_central"/>
</dbReference>
<comment type="pathway">
    <text evidence="1">Porphyrin-containing compound metabolism; siroheme biosynthesis; sirohydrochlorin from precorrin-2: step 1/1.</text>
</comment>
<dbReference type="Gene3D" id="3.40.50.720">
    <property type="entry name" value="NAD(P)-binding Rossmann-like Domain"/>
    <property type="match status" value="1"/>
</dbReference>
<evidence type="ECO:0000256" key="2">
    <source>
        <dbReference type="ARBA" id="ARBA00012400"/>
    </source>
</evidence>
<accession>A0A410M8L0</accession>
<evidence type="ECO:0000256" key="4">
    <source>
        <dbReference type="ARBA" id="ARBA00023027"/>
    </source>
</evidence>
<evidence type="ECO:0000259" key="7">
    <source>
        <dbReference type="Pfam" id="PF14824"/>
    </source>
</evidence>
<dbReference type="InterPro" id="IPR042518">
    <property type="entry name" value="SirC_C"/>
</dbReference>
<name>A0A410M8L0_9BACI</name>
<proteinExistence type="predicted"/>
<dbReference type="PANTHER" id="PTHR35330:SF1">
    <property type="entry name" value="SIROHEME BIOSYNTHESIS PROTEIN MET8"/>
    <property type="match status" value="1"/>
</dbReference>
<sequence>MTPLMINLAERSAVIIGGGKVACKRAETLIDHGAKVTIISPDIIEGLQALYQRNEIQWENKKFEPDDIQGAFIAVIATNDLTENQRITAAAEDVPLLNRADGGEGGNLHFPAHFTRGKLTIAVSTGGASPMLASHLKRNLEVHFPPDYEHYIDFLYECRQLLKRSGFSREVKQDILEKILEDSYQDPAIQRQMLEEIEKAGEEKEFDRIKR</sequence>
<dbReference type="InterPro" id="IPR006367">
    <property type="entry name" value="Sirohaem_synthase_N"/>
</dbReference>
<feature type="domain" description="Siroheme synthase central" evidence="7">
    <location>
        <begin position="116"/>
        <end position="141"/>
    </location>
</feature>
<dbReference type="KEGG" id="hli:HLI_01910"/>
<dbReference type="GO" id="GO:0043115">
    <property type="term" value="F:precorrin-2 dehydrogenase activity"/>
    <property type="evidence" value="ECO:0007669"/>
    <property type="project" value="UniProtKB-EC"/>
</dbReference>
<dbReference type="Pfam" id="PF13241">
    <property type="entry name" value="NAD_binding_7"/>
    <property type="match status" value="1"/>
</dbReference>
<dbReference type="Pfam" id="PF14824">
    <property type="entry name" value="Sirohm_synth_M"/>
    <property type="match status" value="1"/>
</dbReference>
<protein>
    <recommendedName>
        <fullName evidence="2">precorrin-2 dehydrogenase</fullName>
        <ecNumber evidence="2">1.3.1.76</ecNumber>
    </recommendedName>
</protein>
<dbReference type="Proteomes" id="UP000287756">
    <property type="component" value="Chromosome"/>
</dbReference>
<evidence type="ECO:0000256" key="5">
    <source>
        <dbReference type="ARBA" id="ARBA00023244"/>
    </source>
</evidence>
<dbReference type="GO" id="GO:0019354">
    <property type="term" value="P:siroheme biosynthetic process"/>
    <property type="evidence" value="ECO:0007669"/>
    <property type="project" value="UniProtKB-UniPathway"/>
</dbReference>
<dbReference type="EMBL" id="CP026118">
    <property type="protein sequence ID" value="QAS51041.1"/>
    <property type="molecule type" value="Genomic_DNA"/>
</dbReference>
<keyword evidence="3" id="KW-0560">Oxidoreductase</keyword>
<dbReference type="RefSeq" id="WP_128522806.1">
    <property type="nucleotide sequence ID" value="NZ_CP026118.1"/>
</dbReference>
<keyword evidence="5" id="KW-0627">Porphyrin biosynthesis</keyword>
<evidence type="ECO:0000256" key="1">
    <source>
        <dbReference type="ARBA" id="ARBA00005010"/>
    </source>
</evidence>
<dbReference type="AlphaFoldDB" id="A0A410M8L0"/>
<gene>
    <name evidence="8" type="ORF">HLI_01910</name>
</gene>
<dbReference type="UniPathway" id="UPA00262">
    <property type="reaction ID" value="UER00222"/>
</dbReference>
<dbReference type="SUPFAM" id="SSF75615">
    <property type="entry name" value="Siroheme synthase middle domains-like"/>
    <property type="match status" value="1"/>
</dbReference>
<dbReference type="NCBIfam" id="TIGR01470">
    <property type="entry name" value="cysG_Nterm"/>
    <property type="match status" value="1"/>
</dbReference>
<reference evidence="8 9" key="1">
    <citation type="submission" date="2018-01" db="EMBL/GenBank/DDBJ databases">
        <title>The whole genome sequencing and assembly of Halobacillus litoralis ERB031 strain.</title>
        <authorList>
            <person name="Lee S.-J."/>
            <person name="Park M.-K."/>
            <person name="Kim J.-Y."/>
            <person name="Lee Y.-J."/>
            <person name="Yi H."/>
            <person name="Bahn Y.-S."/>
            <person name="Kim J.F."/>
            <person name="Lee D.-W."/>
        </authorList>
    </citation>
    <scope>NUCLEOTIDE SEQUENCE [LARGE SCALE GENOMIC DNA]</scope>
    <source>
        <strain evidence="8 9">ERB 031</strain>
    </source>
</reference>
<keyword evidence="4" id="KW-0520">NAD</keyword>
<evidence type="ECO:0000256" key="3">
    <source>
        <dbReference type="ARBA" id="ARBA00023002"/>
    </source>
</evidence>
<dbReference type="OrthoDB" id="9773765at2"/>
<comment type="catalytic activity">
    <reaction evidence="6">
        <text>precorrin-2 + NAD(+) = sirohydrochlorin + NADH + 2 H(+)</text>
        <dbReference type="Rhea" id="RHEA:15613"/>
        <dbReference type="ChEBI" id="CHEBI:15378"/>
        <dbReference type="ChEBI" id="CHEBI:57540"/>
        <dbReference type="ChEBI" id="CHEBI:57945"/>
        <dbReference type="ChEBI" id="CHEBI:58351"/>
        <dbReference type="ChEBI" id="CHEBI:58827"/>
        <dbReference type="EC" id="1.3.1.76"/>
    </reaction>
</comment>
<dbReference type="EC" id="1.3.1.76" evidence="2"/>
<dbReference type="InterPro" id="IPR036291">
    <property type="entry name" value="NAD(P)-bd_dom_sf"/>
</dbReference>
<dbReference type="PANTHER" id="PTHR35330">
    <property type="entry name" value="SIROHEME BIOSYNTHESIS PROTEIN MET8"/>
    <property type="match status" value="1"/>
</dbReference>
<dbReference type="Gene3D" id="1.10.8.610">
    <property type="entry name" value="SirC, precorrin-2 dehydrogenase, C-terminal helical domain-like"/>
    <property type="match status" value="1"/>
</dbReference>
<dbReference type="NCBIfam" id="NF005222">
    <property type="entry name" value="PRK06718.1"/>
    <property type="match status" value="1"/>
</dbReference>
<evidence type="ECO:0000256" key="6">
    <source>
        <dbReference type="ARBA" id="ARBA00047561"/>
    </source>
</evidence>
<dbReference type="SUPFAM" id="SSF51735">
    <property type="entry name" value="NAD(P)-binding Rossmann-fold domains"/>
    <property type="match status" value="1"/>
</dbReference>